<dbReference type="GO" id="GO:0005829">
    <property type="term" value="C:cytosol"/>
    <property type="evidence" value="ECO:0007669"/>
    <property type="project" value="TreeGrafter"/>
</dbReference>
<keyword evidence="5 7" id="KW-0521">NADP</keyword>
<dbReference type="Pfam" id="PF00186">
    <property type="entry name" value="DHFR_1"/>
    <property type="match status" value="1"/>
</dbReference>
<dbReference type="AlphaFoldDB" id="R4U377"/>
<dbReference type="PANTHER" id="PTHR48069">
    <property type="entry name" value="DIHYDROFOLATE REDUCTASE"/>
    <property type="match status" value="1"/>
</dbReference>
<dbReference type="GO" id="GO:0006730">
    <property type="term" value="P:one-carbon metabolic process"/>
    <property type="evidence" value="ECO:0007669"/>
    <property type="project" value="UniProtKB-KW"/>
</dbReference>
<dbReference type="Gene3D" id="3.40.430.10">
    <property type="entry name" value="Dihydrofolate Reductase, subunit A"/>
    <property type="match status" value="1"/>
</dbReference>
<name>R4U377_9MOLU</name>
<dbReference type="CDD" id="cd00209">
    <property type="entry name" value="DHFR"/>
    <property type="match status" value="1"/>
</dbReference>
<organism evidence="10 11">
    <name type="scientific">Spiroplasma chrysopicola DF-1</name>
    <dbReference type="NCBI Taxonomy" id="1276227"/>
    <lineage>
        <taxon>Bacteria</taxon>
        <taxon>Bacillati</taxon>
        <taxon>Mycoplasmatota</taxon>
        <taxon>Mollicutes</taxon>
        <taxon>Entomoplasmatales</taxon>
        <taxon>Spiroplasmataceae</taxon>
        <taxon>Spiroplasma</taxon>
    </lineage>
</organism>
<dbReference type="GO" id="GO:0004146">
    <property type="term" value="F:dihydrofolate reductase activity"/>
    <property type="evidence" value="ECO:0007669"/>
    <property type="project" value="UniProtKB-EC"/>
</dbReference>
<evidence type="ECO:0000256" key="4">
    <source>
        <dbReference type="ARBA" id="ARBA00022563"/>
    </source>
</evidence>
<dbReference type="KEGG" id="scr:SCHRY_v1c03650"/>
<dbReference type="GO" id="GO:0050661">
    <property type="term" value="F:NADP binding"/>
    <property type="evidence" value="ECO:0007669"/>
    <property type="project" value="InterPro"/>
</dbReference>
<keyword evidence="11" id="KW-1185">Reference proteome</keyword>
<accession>R4U377</accession>
<dbReference type="EC" id="1.5.1.3" evidence="3 7"/>
<comment type="catalytic activity">
    <reaction evidence="7">
        <text>(6S)-5,6,7,8-tetrahydrofolate + NADP(+) = 7,8-dihydrofolate + NADPH + H(+)</text>
        <dbReference type="Rhea" id="RHEA:15009"/>
        <dbReference type="ChEBI" id="CHEBI:15378"/>
        <dbReference type="ChEBI" id="CHEBI:57451"/>
        <dbReference type="ChEBI" id="CHEBI:57453"/>
        <dbReference type="ChEBI" id="CHEBI:57783"/>
        <dbReference type="ChEBI" id="CHEBI:58349"/>
        <dbReference type="EC" id="1.5.1.3"/>
    </reaction>
</comment>
<feature type="domain" description="DHFR" evidence="9">
    <location>
        <begin position="1"/>
        <end position="160"/>
    </location>
</feature>
<dbReference type="PRINTS" id="PR00070">
    <property type="entry name" value="DHFR"/>
</dbReference>
<dbReference type="InterPro" id="IPR012259">
    <property type="entry name" value="DHFR"/>
</dbReference>
<dbReference type="OrthoDB" id="9804315at2"/>
<dbReference type="GO" id="GO:0046655">
    <property type="term" value="P:folic acid metabolic process"/>
    <property type="evidence" value="ECO:0007669"/>
    <property type="project" value="TreeGrafter"/>
</dbReference>
<evidence type="ECO:0000259" key="9">
    <source>
        <dbReference type="PROSITE" id="PS51330"/>
    </source>
</evidence>
<dbReference type="GO" id="GO:0046654">
    <property type="term" value="P:tetrahydrofolate biosynthetic process"/>
    <property type="evidence" value="ECO:0007669"/>
    <property type="project" value="UniProtKB-UniPathway"/>
</dbReference>
<evidence type="ECO:0000256" key="1">
    <source>
        <dbReference type="ARBA" id="ARBA00004903"/>
    </source>
</evidence>
<dbReference type="UniPathway" id="UPA00077">
    <property type="reaction ID" value="UER00158"/>
</dbReference>
<dbReference type="EMBL" id="CP005077">
    <property type="protein sequence ID" value="AGM24948.1"/>
    <property type="molecule type" value="Genomic_DNA"/>
</dbReference>
<evidence type="ECO:0000256" key="5">
    <source>
        <dbReference type="ARBA" id="ARBA00022857"/>
    </source>
</evidence>
<dbReference type="InterPro" id="IPR017925">
    <property type="entry name" value="DHFR_CS"/>
</dbReference>
<evidence type="ECO:0000313" key="11">
    <source>
        <dbReference type="Proteomes" id="UP000013964"/>
    </source>
</evidence>
<dbReference type="PANTHER" id="PTHR48069:SF3">
    <property type="entry name" value="DIHYDROFOLATE REDUCTASE"/>
    <property type="match status" value="1"/>
</dbReference>
<dbReference type="PATRIC" id="fig|1276227.3.peg.364"/>
<dbReference type="Proteomes" id="UP000013964">
    <property type="component" value="Chromosome"/>
</dbReference>
<comment type="pathway">
    <text evidence="1 7">Cofactor biosynthesis; tetrahydrofolate biosynthesis; 5,6,7,8-tetrahydrofolate from 7,8-dihydrofolate: step 1/1.</text>
</comment>
<keyword evidence="4 7" id="KW-0554">One-carbon metabolism</keyword>
<gene>
    <name evidence="10" type="primary">dfrA</name>
    <name evidence="10" type="ORF">SCHRY_v1c03650</name>
</gene>
<keyword evidence="6 7" id="KW-0560">Oxidoreductase</keyword>
<sequence>MIKLLWAMDENHLIGADNKLPWHLKEELAHFKATTLGKTILFGRKTYEGIGKKLPNRKIVLLTHQKDYKIDDVDVEVINNFDNIIEKYSKNPTNEILICGGKKVYEDFLPYADMLIISEIKGQYAGDTYFPGFDITAFQQISEVVKPGFIIKEYIRKEEN</sequence>
<evidence type="ECO:0000256" key="3">
    <source>
        <dbReference type="ARBA" id="ARBA00012856"/>
    </source>
</evidence>
<dbReference type="SUPFAM" id="SSF53597">
    <property type="entry name" value="Dihydrofolate reductase-like"/>
    <property type="match status" value="1"/>
</dbReference>
<proteinExistence type="inferred from homology"/>
<protein>
    <recommendedName>
        <fullName evidence="3 7">Dihydrofolate reductase</fullName>
        <ecNumber evidence="3 7">1.5.1.3</ecNumber>
    </recommendedName>
</protein>
<dbReference type="RefSeq" id="WP_016338774.1">
    <property type="nucleotide sequence ID" value="NC_021280.1"/>
</dbReference>
<comment type="function">
    <text evidence="7">Key enzyme in folate metabolism. Catalyzes an essential reaction for de novo glycine and purine synthesis, and for DNA precursor synthesis.</text>
</comment>
<dbReference type="PROSITE" id="PS51330">
    <property type="entry name" value="DHFR_2"/>
    <property type="match status" value="1"/>
</dbReference>
<evidence type="ECO:0000256" key="2">
    <source>
        <dbReference type="ARBA" id="ARBA00009539"/>
    </source>
</evidence>
<dbReference type="InterPro" id="IPR024072">
    <property type="entry name" value="DHFR-like_dom_sf"/>
</dbReference>
<evidence type="ECO:0000256" key="7">
    <source>
        <dbReference type="PIRNR" id="PIRNR000194"/>
    </source>
</evidence>
<dbReference type="PROSITE" id="PS00075">
    <property type="entry name" value="DHFR_1"/>
    <property type="match status" value="1"/>
</dbReference>
<comment type="similarity">
    <text evidence="2 7 8">Belongs to the dihydrofolate reductase family.</text>
</comment>
<dbReference type="GO" id="GO:0046452">
    <property type="term" value="P:dihydrofolate metabolic process"/>
    <property type="evidence" value="ECO:0007669"/>
    <property type="project" value="TreeGrafter"/>
</dbReference>
<dbReference type="PIRSF" id="PIRSF000194">
    <property type="entry name" value="DHFR"/>
    <property type="match status" value="1"/>
</dbReference>
<dbReference type="InterPro" id="IPR001796">
    <property type="entry name" value="DHFR_dom"/>
</dbReference>
<dbReference type="STRING" id="1276227.SCHRY_v1c03650"/>
<evidence type="ECO:0000313" key="10">
    <source>
        <dbReference type="EMBL" id="AGM24948.1"/>
    </source>
</evidence>
<reference evidence="10 11" key="1">
    <citation type="journal article" date="2013" name="Genome Biol. Evol.">
        <title>Complete genomes of two dipteran-associated spiroplasmas provided insights into the origin, dynamics, and impacts of viral invasion in spiroplasma.</title>
        <authorList>
            <person name="Ku C."/>
            <person name="Lo W.S."/>
            <person name="Chen L.L."/>
            <person name="Kuo C.H."/>
        </authorList>
    </citation>
    <scope>NUCLEOTIDE SEQUENCE [LARGE SCALE GENOMIC DNA]</scope>
    <source>
        <strain evidence="10 11">DF-1</strain>
    </source>
</reference>
<evidence type="ECO:0000256" key="6">
    <source>
        <dbReference type="ARBA" id="ARBA00023002"/>
    </source>
</evidence>
<dbReference type="eggNOG" id="COG0262">
    <property type="taxonomic scope" value="Bacteria"/>
</dbReference>
<dbReference type="HOGENOM" id="CLU_043966_5_2_14"/>
<evidence type="ECO:0000256" key="8">
    <source>
        <dbReference type="RuleBase" id="RU004474"/>
    </source>
</evidence>